<reference evidence="1" key="1">
    <citation type="submission" date="2023-07" db="EMBL/GenBank/DDBJ databases">
        <authorList>
            <person name="Xia Y."/>
        </authorList>
    </citation>
    <scope>NUCLEOTIDE SEQUENCE</scope>
    <source>
        <strain evidence="1">E</strain>
    </source>
</reference>
<evidence type="ECO:0000313" key="1">
    <source>
        <dbReference type="EMBL" id="WNL50420.1"/>
    </source>
</evidence>
<organism evidence="1">
    <name type="scientific">Marseillevirus sp</name>
    <dbReference type="NCBI Taxonomy" id="2809551"/>
    <lineage>
        <taxon>Viruses</taxon>
        <taxon>Varidnaviria</taxon>
        <taxon>Bamfordvirae</taxon>
        <taxon>Nucleocytoviricota</taxon>
        <taxon>Megaviricetes</taxon>
        <taxon>Pimascovirales</taxon>
        <taxon>Pimascovirales incertae sedis</taxon>
        <taxon>Marseilleviridae</taxon>
        <taxon>Marseillevirus</taxon>
    </lineage>
</organism>
<gene>
    <name evidence="1" type="ORF">MarDSR_381</name>
</gene>
<proteinExistence type="predicted"/>
<sequence>MEFLDLPNEMKEHILLLVQIPSYAFCCRDFFSVFQSIKEREEAKPFRQLVEEKSIFACLPKFADDFWQCHNTYFCGVKGFGLPVKVHMNANKKHKEFGSALSFLARFPKMREYVPEEGLGTFLFRLGSENRDPAQVCPEYVAGYVYESLIISDWREARKRLDRVSDLELPDFQKEEAIKLISYVAERLGIYTAYIKPFHEEWINKDFRETVSVLGKDALEEKYDWLKNIC</sequence>
<dbReference type="EMBL" id="OR343189">
    <property type="protein sequence ID" value="WNL50420.1"/>
    <property type="molecule type" value="Genomic_DNA"/>
</dbReference>
<protein>
    <submittedName>
        <fullName evidence="1">Uncharacterized protein</fullName>
    </submittedName>
</protein>
<name>A0AA96EL78_9VIRU</name>
<accession>A0AA96EL78</accession>